<sequence length="242" mass="27954">MAGREHSLGLHTQYIIMILIFQMMPMNWSDLEKHFSSARLSRYRASCAGDEVKAATAYVNNMLLAEAMMPMLSVLEIALKNGIHRRLSALYHRADWWEAWASDQAFAWQSREVASAKNKLQRRSEAATTDKIVAELAFGFWSSLFNGSFQTVLWKDLRLVFPRCPKHQRKRQTISSALNLIRNLRNRVFHHEQLLWLTPSLLDLHMKGTEVIGWLDPQLVPWLAQYDRLPATWDISQGYGLG</sequence>
<gene>
    <name evidence="1" type="ORF">ALO94_03239</name>
</gene>
<protein>
    <recommendedName>
        <fullName evidence="3">Abi-like protein</fullName>
    </recommendedName>
</protein>
<name>A0A0Q0EPM7_PSESX</name>
<dbReference type="EMBL" id="LJRI01000816">
    <property type="protein sequence ID" value="KPY88692.1"/>
    <property type="molecule type" value="Genomic_DNA"/>
</dbReference>
<dbReference type="AlphaFoldDB" id="A0A0Q0EPM7"/>
<comment type="caution">
    <text evidence="1">The sequence shown here is derived from an EMBL/GenBank/DDBJ whole genome shotgun (WGS) entry which is preliminary data.</text>
</comment>
<dbReference type="PATRIC" id="fig|264459.3.peg.5159"/>
<proteinExistence type="predicted"/>
<evidence type="ECO:0000313" key="1">
    <source>
        <dbReference type="EMBL" id="KPY88692.1"/>
    </source>
</evidence>
<evidence type="ECO:0000313" key="2">
    <source>
        <dbReference type="Proteomes" id="UP000050384"/>
    </source>
</evidence>
<reference evidence="1 2" key="1">
    <citation type="submission" date="2015-09" db="EMBL/GenBank/DDBJ databases">
        <title>Genome announcement of multiple Pseudomonas syringae strains.</title>
        <authorList>
            <person name="Thakur S."/>
            <person name="Wang P.W."/>
            <person name="Gong Y."/>
            <person name="Weir B.S."/>
            <person name="Guttman D.S."/>
        </authorList>
    </citation>
    <scope>NUCLEOTIDE SEQUENCE [LARGE SCALE GENOMIC DNA]</scope>
    <source>
        <strain evidence="1 2">ICMP16929</strain>
    </source>
</reference>
<organism evidence="1 2">
    <name type="scientific">Pseudomonas syringae pv. spinaceae</name>
    <dbReference type="NCBI Taxonomy" id="264459"/>
    <lineage>
        <taxon>Bacteria</taxon>
        <taxon>Pseudomonadati</taxon>
        <taxon>Pseudomonadota</taxon>
        <taxon>Gammaproteobacteria</taxon>
        <taxon>Pseudomonadales</taxon>
        <taxon>Pseudomonadaceae</taxon>
        <taxon>Pseudomonas</taxon>
        <taxon>Pseudomonas syringae</taxon>
    </lineage>
</organism>
<evidence type="ECO:0008006" key="3">
    <source>
        <dbReference type="Google" id="ProtNLM"/>
    </source>
</evidence>
<dbReference type="Proteomes" id="UP000050384">
    <property type="component" value="Unassembled WGS sequence"/>
</dbReference>
<accession>A0A0Q0EPM7</accession>